<dbReference type="Proteomes" id="UP000321408">
    <property type="component" value="Chromosome"/>
</dbReference>
<evidence type="ECO:0000313" key="1">
    <source>
        <dbReference type="EMBL" id="QEE16826.1"/>
    </source>
</evidence>
<dbReference type="KEGG" id="psyt:DSAG12_02656"/>
<dbReference type="GeneID" id="41330636"/>
<sequence length="164" mass="19815">MQNLTLSEEKFKNWLNHQKTSWYFIDQSPETFAESFSMIIKRPDFVIQLPYQRDIYVDVKLKRIYTKYGNFTIGINEFQKLLKFAKSYDLEVWLAITTKESGYYTWYWVSVHEIDRMPTKINKKNKEEFKTISIKECITMGWMDSIVRIFGNTKRNLINSNLYK</sequence>
<dbReference type="AlphaFoldDB" id="A0A5B9DDN0"/>
<dbReference type="RefSeq" id="WP_147663754.1">
    <property type="nucleotide sequence ID" value="NZ_CP042905.2"/>
</dbReference>
<reference evidence="1 2" key="1">
    <citation type="journal article" date="2020" name="Nature">
        <title>Isolation of an archaeon at the prokaryote-eukaryote interface.</title>
        <authorList>
            <person name="Imachi H."/>
            <person name="Nobu M.K."/>
            <person name="Nakahara N."/>
            <person name="Morono Y."/>
            <person name="Ogawara M."/>
            <person name="Takaki Y."/>
            <person name="Takano Y."/>
            <person name="Uematsu K."/>
            <person name="Ikuta T."/>
            <person name="Ito M."/>
            <person name="Matsui Y."/>
            <person name="Miyazaki M."/>
            <person name="Murata K."/>
            <person name="Saito Y."/>
            <person name="Sakai S."/>
            <person name="Song C."/>
            <person name="Tasumi E."/>
            <person name="Yamanaka Y."/>
            <person name="Yamaguchi T."/>
            <person name="Kamagata Y."/>
            <person name="Tamaki H."/>
            <person name="Takai K."/>
        </authorList>
    </citation>
    <scope>NUCLEOTIDE SEQUENCE [LARGE SCALE GENOMIC DNA]</scope>
    <source>
        <strain evidence="1 2">MK-D1</strain>
    </source>
</reference>
<evidence type="ECO:0000313" key="2">
    <source>
        <dbReference type="Proteomes" id="UP000321408"/>
    </source>
</evidence>
<gene>
    <name evidence="1" type="ORF">DSAG12_02656</name>
</gene>
<keyword evidence="2" id="KW-1185">Reference proteome</keyword>
<name>A0A5B9DDN0_9ARCH</name>
<reference evidence="1 2" key="2">
    <citation type="journal article" date="2024" name="Int. J. Syst. Evol. Microbiol.">
        <title>Promethearchaeum syntrophicum gen. nov., sp. nov., an anaerobic, obligately syntrophic archaeon, the first isolate of the lineage 'Asgard' archaea, and proposal of the new archaeal phylum Promethearchaeota phyl. nov. and kingdom Promethearchaeati regn. nov.</title>
        <authorList>
            <person name="Imachi H."/>
            <person name="Nobu M.K."/>
            <person name="Kato S."/>
            <person name="Takaki Y."/>
            <person name="Miyazaki M."/>
            <person name="Miyata M."/>
            <person name="Ogawara M."/>
            <person name="Saito Y."/>
            <person name="Sakai S."/>
            <person name="Tahara Y.O."/>
            <person name="Takano Y."/>
            <person name="Tasumi E."/>
            <person name="Uematsu K."/>
            <person name="Yoshimura T."/>
            <person name="Itoh T."/>
            <person name="Ohkuma M."/>
            <person name="Takai K."/>
        </authorList>
    </citation>
    <scope>NUCLEOTIDE SEQUENCE [LARGE SCALE GENOMIC DNA]</scope>
    <source>
        <strain evidence="1 2">MK-D1</strain>
    </source>
</reference>
<dbReference type="EMBL" id="CP042905">
    <property type="protein sequence ID" value="QEE16826.1"/>
    <property type="molecule type" value="Genomic_DNA"/>
</dbReference>
<proteinExistence type="predicted"/>
<protein>
    <submittedName>
        <fullName evidence="1">Uncharacterized protein</fullName>
    </submittedName>
</protein>
<accession>A0A5B9DDN0</accession>
<organism evidence="1 2">
    <name type="scientific">Promethearchaeum syntrophicum</name>
    <dbReference type="NCBI Taxonomy" id="2594042"/>
    <lineage>
        <taxon>Archaea</taxon>
        <taxon>Promethearchaeati</taxon>
        <taxon>Promethearchaeota</taxon>
        <taxon>Promethearchaeia</taxon>
        <taxon>Promethearchaeales</taxon>
        <taxon>Promethearchaeaceae</taxon>
        <taxon>Promethearchaeum</taxon>
    </lineage>
</organism>